<dbReference type="STRING" id="670483.S7RL11"/>
<dbReference type="HOGENOM" id="CLU_1256143_0_0_1"/>
<sequence length="220" mass="22967">MSTSTTDALPPTKSPLLTLPAELIEAILIALAPSCVSPPSPLDDPALRPEHTLLLAHTLAALSVTCRQLNRVLASPPDGHLWREIYLGVWDDPRRAINAGVAPGYGHGHGSAHGEPSGSKAKDVDWEGEFKARVRAAAYFLSAPSSPSPSSSHTTREQEAAFRALLATLHTAHPIPPALAAPLASWANFPVPGQPLPAVFPRSASGSGSGGEGIRKTLPC</sequence>
<feature type="region of interest" description="Disordered" evidence="1">
    <location>
        <begin position="200"/>
        <end position="220"/>
    </location>
</feature>
<organism evidence="2 3">
    <name type="scientific">Gloeophyllum trabeum (strain ATCC 11539 / FP-39264 / Madison 617)</name>
    <name type="common">Brown rot fungus</name>
    <dbReference type="NCBI Taxonomy" id="670483"/>
    <lineage>
        <taxon>Eukaryota</taxon>
        <taxon>Fungi</taxon>
        <taxon>Dikarya</taxon>
        <taxon>Basidiomycota</taxon>
        <taxon>Agaricomycotina</taxon>
        <taxon>Agaricomycetes</taxon>
        <taxon>Gloeophyllales</taxon>
        <taxon>Gloeophyllaceae</taxon>
        <taxon>Gloeophyllum</taxon>
    </lineage>
</organism>
<protein>
    <recommendedName>
        <fullName evidence="4">F-box domain-containing protein</fullName>
    </recommendedName>
</protein>
<dbReference type="GeneID" id="19299476"/>
<gene>
    <name evidence="2" type="ORF">GLOTRDRAFT_111947</name>
</gene>
<proteinExistence type="predicted"/>
<dbReference type="OrthoDB" id="2693279at2759"/>
<evidence type="ECO:0000313" key="3">
    <source>
        <dbReference type="Proteomes" id="UP000030669"/>
    </source>
</evidence>
<evidence type="ECO:0000256" key="1">
    <source>
        <dbReference type="SAM" id="MobiDB-lite"/>
    </source>
</evidence>
<reference evidence="2 3" key="1">
    <citation type="journal article" date="2012" name="Science">
        <title>The Paleozoic origin of enzymatic lignin decomposition reconstructed from 31 fungal genomes.</title>
        <authorList>
            <person name="Floudas D."/>
            <person name="Binder M."/>
            <person name="Riley R."/>
            <person name="Barry K."/>
            <person name="Blanchette R.A."/>
            <person name="Henrissat B."/>
            <person name="Martinez A.T."/>
            <person name="Otillar R."/>
            <person name="Spatafora J.W."/>
            <person name="Yadav J.S."/>
            <person name="Aerts A."/>
            <person name="Benoit I."/>
            <person name="Boyd A."/>
            <person name="Carlson A."/>
            <person name="Copeland A."/>
            <person name="Coutinho P.M."/>
            <person name="de Vries R.P."/>
            <person name="Ferreira P."/>
            <person name="Findley K."/>
            <person name="Foster B."/>
            <person name="Gaskell J."/>
            <person name="Glotzer D."/>
            <person name="Gorecki P."/>
            <person name="Heitman J."/>
            <person name="Hesse C."/>
            <person name="Hori C."/>
            <person name="Igarashi K."/>
            <person name="Jurgens J.A."/>
            <person name="Kallen N."/>
            <person name="Kersten P."/>
            <person name="Kohler A."/>
            <person name="Kuees U."/>
            <person name="Kumar T.K.A."/>
            <person name="Kuo A."/>
            <person name="LaButti K."/>
            <person name="Larrondo L.F."/>
            <person name="Lindquist E."/>
            <person name="Ling A."/>
            <person name="Lombard V."/>
            <person name="Lucas S."/>
            <person name="Lundell T."/>
            <person name="Martin R."/>
            <person name="McLaughlin D.J."/>
            <person name="Morgenstern I."/>
            <person name="Morin E."/>
            <person name="Murat C."/>
            <person name="Nagy L.G."/>
            <person name="Nolan M."/>
            <person name="Ohm R.A."/>
            <person name="Patyshakuliyeva A."/>
            <person name="Rokas A."/>
            <person name="Ruiz-Duenas F.J."/>
            <person name="Sabat G."/>
            <person name="Salamov A."/>
            <person name="Samejima M."/>
            <person name="Schmutz J."/>
            <person name="Slot J.C."/>
            <person name="St John F."/>
            <person name="Stenlid J."/>
            <person name="Sun H."/>
            <person name="Sun S."/>
            <person name="Syed K."/>
            <person name="Tsang A."/>
            <person name="Wiebenga A."/>
            <person name="Young D."/>
            <person name="Pisabarro A."/>
            <person name="Eastwood D.C."/>
            <person name="Martin F."/>
            <person name="Cullen D."/>
            <person name="Grigoriev I.V."/>
            <person name="Hibbett D.S."/>
        </authorList>
    </citation>
    <scope>NUCLEOTIDE SEQUENCE [LARGE SCALE GENOMIC DNA]</scope>
    <source>
        <strain evidence="2 3">ATCC 11539</strain>
    </source>
</reference>
<dbReference type="RefSeq" id="XP_007868614.1">
    <property type="nucleotide sequence ID" value="XM_007870423.1"/>
</dbReference>
<dbReference type="Proteomes" id="UP000030669">
    <property type="component" value="Unassembled WGS sequence"/>
</dbReference>
<dbReference type="EMBL" id="KB469306">
    <property type="protein sequence ID" value="EPQ53359.1"/>
    <property type="molecule type" value="Genomic_DNA"/>
</dbReference>
<dbReference type="KEGG" id="gtr:GLOTRDRAFT_111947"/>
<dbReference type="AlphaFoldDB" id="S7RL11"/>
<evidence type="ECO:0008006" key="4">
    <source>
        <dbReference type="Google" id="ProtNLM"/>
    </source>
</evidence>
<accession>S7RL11</accession>
<evidence type="ECO:0000313" key="2">
    <source>
        <dbReference type="EMBL" id="EPQ53359.1"/>
    </source>
</evidence>
<name>S7RL11_GLOTA</name>
<keyword evidence="3" id="KW-1185">Reference proteome</keyword>